<evidence type="ECO:0000256" key="1">
    <source>
        <dbReference type="SAM" id="MobiDB-lite"/>
    </source>
</evidence>
<reference evidence="2 3" key="1">
    <citation type="submission" date="2018-06" db="EMBL/GenBank/DDBJ databases">
        <authorList>
            <consortium name="Pathogen Informatics"/>
            <person name="Doyle S."/>
        </authorList>
    </citation>
    <scope>NUCLEOTIDE SEQUENCE [LARGE SCALE GENOMIC DNA]</scope>
    <source>
        <strain evidence="2 3">NCTC1934</strain>
    </source>
</reference>
<feature type="region of interest" description="Disordered" evidence="1">
    <location>
        <begin position="96"/>
        <end position="149"/>
    </location>
</feature>
<sequence>MGCAMVQRFPTVVGLYLREGQRWRRIAEFRVNTEGYATFRAIDPVEGLVGRVWFQQGVDILGEQRTVLPGAGAEFLRALLQPFGFRDYLFRDDSVPAEAGARPRPGRTRTHGASAGRNGSGDRHCARDYWPAARTARTPSAAPTSPNPR</sequence>
<feature type="compositionally biased region" description="Low complexity" evidence="1">
    <location>
        <begin position="131"/>
        <end position="149"/>
    </location>
</feature>
<evidence type="ECO:0000313" key="3">
    <source>
        <dbReference type="Proteomes" id="UP000255467"/>
    </source>
</evidence>
<name>A0A378Y9E5_9NOCA</name>
<dbReference type="AlphaFoldDB" id="A0A378Y9E5"/>
<dbReference type="Proteomes" id="UP000255467">
    <property type="component" value="Unassembled WGS sequence"/>
</dbReference>
<organism evidence="2 3">
    <name type="scientific">Nocardia otitidiscaviarum</name>
    <dbReference type="NCBI Taxonomy" id="1823"/>
    <lineage>
        <taxon>Bacteria</taxon>
        <taxon>Bacillati</taxon>
        <taxon>Actinomycetota</taxon>
        <taxon>Actinomycetes</taxon>
        <taxon>Mycobacteriales</taxon>
        <taxon>Nocardiaceae</taxon>
        <taxon>Nocardia</taxon>
    </lineage>
</organism>
<keyword evidence="3" id="KW-1185">Reference proteome</keyword>
<accession>A0A378Y9E5</accession>
<dbReference type="EMBL" id="UGRY01000002">
    <property type="protein sequence ID" value="SUA73111.1"/>
    <property type="molecule type" value="Genomic_DNA"/>
</dbReference>
<gene>
    <name evidence="2" type="ORF">NCTC1934_00546</name>
</gene>
<proteinExistence type="predicted"/>
<protein>
    <submittedName>
        <fullName evidence="2">Uncharacterized protein</fullName>
    </submittedName>
</protein>
<evidence type="ECO:0000313" key="2">
    <source>
        <dbReference type="EMBL" id="SUA73111.1"/>
    </source>
</evidence>